<accession>A0A6A4HEP8</accession>
<feature type="domain" description="DUF659" evidence="3">
    <location>
        <begin position="205"/>
        <end position="344"/>
    </location>
</feature>
<reference evidence="4" key="1">
    <citation type="journal article" date="2019" name="Environ. Microbiol.">
        <title>Fungal ecological strategies reflected in gene transcription - a case study of two litter decomposers.</title>
        <authorList>
            <person name="Barbi F."/>
            <person name="Kohler A."/>
            <person name="Barry K."/>
            <person name="Baskaran P."/>
            <person name="Daum C."/>
            <person name="Fauchery L."/>
            <person name="Ihrmark K."/>
            <person name="Kuo A."/>
            <person name="LaButti K."/>
            <person name="Lipzen A."/>
            <person name="Morin E."/>
            <person name="Grigoriev I.V."/>
            <person name="Henrissat B."/>
            <person name="Lindahl B."/>
            <person name="Martin F."/>
        </authorList>
    </citation>
    <scope>NUCLEOTIDE SEQUENCE</scope>
    <source>
        <strain evidence="4">JB14</strain>
    </source>
</reference>
<dbReference type="AlphaFoldDB" id="A0A6A4HEP8"/>
<dbReference type="InterPro" id="IPR007021">
    <property type="entry name" value="DUF659"/>
</dbReference>
<dbReference type="InterPro" id="IPR012337">
    <property type="entry name" value="RNaseH-like_sf"/>
</dbReference>
<organism evidence="4 5">
    <name type="scientific">Gymnopus androsaceus JB14</name>
    <dbReference type="NCBI Taxonomy" id="1447944"/>
    <lineage>
        <taxon>Eukaryota</taxon>
        <taxon>Fungi</taxon>
        <taxon>Dikarya</taxon>
        <taxon>Basidiomycota</taxon>
        <taxon>Agaricomycotina</taxon>
        <taxon>Agaricomycetes</taxon>
        <taxon>Agaricomycetidae</taxon>
        <taxon>Agaricales</taxon>
        <taxon>Marasmiineae</taxon>
        <taxon>Omphalotaceae</taxon>
        <taxon>Gymnopus</taxon>
    </lineage>
</organism>
<feature type="transmembrane region" description="Helical" evidence="2">
    <location>
        <begin position="177"/>
        <end position="196"/>
    </location>
</feature>
<dbReference type="EMBL" id="ML769518">
    <property type="protein sequence ID" value="KAE9396173.1"/>
    <property type="molecule type" value="Genomic_DNA"/>
</dbReference>
<feature type="compositionally biased region" description="Acidic residues" evidence="1">
    <location>
        <begin position="656"/>
        <end position="671"/>
    </location>
</feature>
<dbReference type="OrthoDB" id="2423954at2759"/>
<proteinExistence type="predicted"/>
<dbReference type="SUPFAM" id="SSF53098">
    <property type="entry name" value="Ribonuclease H-like"/>
    <property type="match status" value="1"/>
</dbReference>
<evidence type="ECO:0000313" key="5">
    <source>
        <dbReference type="Proteomes" id="UP000799118"/>
    </source>
</evidence>
<evidence type="ECO:0000313" key="4">
    <source>
        <dbReference type="EMBL" id="KAE9396173.1"/>
    </source>
</evidence>
<protein>
    <recommendedName>
        <fullName evidence="3">DUF659 domain-containing protein</fullName>
    </recommendedName>
</protein>
<gene>
    <name evidence="4" type="ORF">BT96DRAFT_996988</name>
</gene>
<keyword evidence="5" id="KW-1185">Reference proteome</keyword>
<keyword evidence="2" id="KW-1133">Transmembrane helix</keyword>
<evidence type="ECO:0000259" key="3">
    <source>
        <dbReference type="Pfam" id="PF04937"/>
    </source>
</evidence>
<evidence type="ECO:0000256" key="2">
    <source>
        <dbReference type="SAM" id="Phobius"/>
    </source>
</evidence>
<dbReference type="Proteomes" id="UP000799118">
    <property type="component" value="Unassembled WGS sequence"/>
</dbReference>
<feature type="region of interest" description="Disordered" evidence="1">
    <location>
        <begin position="656"/>
        <end position="685"/>
    </location>
</feature>
<keyword evidence="2" id="KW-0472">Membrane</keyword>
<sequence>MPAASEVWDHFHKDFRHYKNNHSHKQSLCKYCVKIVNFLVYQDNAALAVGRISTFRDPTVIEQEVVDTTFSGDLDIPHTFSSSIELRILAGKVDHLWKHLCNCPYAPTAVKDLANANIAAKHQRSATRAVKNIETAIPGGPTLNSSSASQGIEATLAPPLPSRASSRSSSISSVHSVMVLFLGVLLSILFGIIFFAKCVPGSVLPGHDVLSGWILDEEVAKADARTKDEVQNCYATGQADGWKNIAKKSLIAGMMNVEYQPYILNITDISSKPKTAETLLDIILREIEYVTKVLLVLLVAWCTDASGESAKMRCLLREKYAWIVVLDCWAHQFNLVTGDVLKLKLPLINVADRALEVIKWFSSHSIALGLLNEEQCHSGTATPLVLILPVITRWTLHYLSMDCLVTLEVPFHRLILDQATKNRLVLSAGKQREAKDKARRILKIIEGPSFWINIKSLRDLLRPFAIATNAAQADNCHLDTVLLLMGYLYYVHTGHCIDSRIRKKVHASLEKCWKNTDQDIFVLGLTFTKYLGGTGKWSDERMSLRYHRDNAKSRNTYVNIVQIWREHSSNPSNAAGSSMVDMAMRIESMAPNSASTERFFSLLTGTHTKVRNWMAPPSYQQKHTHEDDINRINLAMTPAPASDNVEAEISAGLDELDINDPEPSAEPDEEQSPTAEPRVSTFDEVTRDLRESADKDVEETEEEGLELESIGDPITNILTSFMPILCFTLGTSTSASNTLSQTGAFF</sequence>
<dbReference type="Pfam" id="PF04937">
    <property type="entry name" value="DUF659"/>
    <property type="match status" value="1"/>
</dbReference>
<keyword evidence="2" id="KW-0812">Transmembrane</keyword>
<evidence type="ECO:0000256" key="1">
    <source>
        <dbReference type="SAM" id="MobiDB-lite"/>
    </source>
</evidence>
<name>A0A6A4HEP8_9AGAR</name>